<organism evidence="1">
    <name type="scientific">Klebsiella pneumoniae</name>
    <dbReference type="NCBI Taxonomy" id="573"/>
    <lineage>
        <taxon>Bacteria</taxon>
        <taxon>Pseudomonadati</taxon>
        <taxon>Pseudomonadota</taxon>
        <taxon>Gammaproteobacteria</taxon>
        <taxon>Enterobacterales</taxon>
        <taxon>Enterobacteriaceae</taxon>
        <taxon>Klebsiella/Raoultella group</taxon>
        <taxon>Klebsiella</taxon>
        <taxon>Klebsiella pneumoniae complex</taxon>
    </lineage>
</organism>
<gene>
    <name evidence="1" type="ORF">NCNNKFFI_05277</name>
</gene>
<geneLocation type="plasmid" evidence="1">
    <name>pRIVM_C008981_1</name>
</geneLocation>
<protein>
    <submittedName>
        <fullName evidence="1">Uncharacterized protein</fullName>
    </submittedName>
</protein>
<dbReference type="AlphaFoldDB" id="A0A7M1HXY0"/>
<keyword evidence="1" id="KW-0614">Plasmid</keyword>
<dbReference type="EMBL" id="MT560060">
    <property type="protein sequence ID" value="QOQ31234.1"/>
    <property type="molecule type" value="Genomic_DNA"/>
</dbReference>
<reference evidence="1" key="1">
    <citation type="journal article" date="2020" name="Sci. Rep.">
        <title>Plasmid diversity among genetically related Klebsiella pneumoniae blaKPC-2 and blaKPC-3 isolates collected in the Dutch national surveillance.</title>
        <authorList>
            <consortium name="Dutch CPE surveillance Study Group"/>
            <person name="Hendrickx A.P.A."/>
            <person name="Landman F."/>
            <person name="de Haan A."/>
            <person name="Borst D."/>
            <person name="Witteveen S."/>
            <person name="van Santen-Verheuvel M.G."/>
            <person name="van der Heide H.G.J."/>
            <person name="Schouls L.M."/>
        </authorList>
    </citation>
    <scope>NUCLEOTIDE SEQUENCE</scope>
    <source>
        <strain evidence="1">RIVM_C008981</strain>
    </source>
</reference>
<name>A0A7M1HXY0_KLEPN</name>
<accession>A0A7M1HXY0</accession>
<sequence>MTYWTSTKNICTSCTSFVNSNMPSWGAAIIYPGRNMRNAE</sequence>
<evidence type="ECO:0000313" key="1">
    <source>
        <dbReference type="EMBL" id="QOQ31234.1"/>
    </source>
</evidence>
<proteinExistence type="predicted"/>